<dbReference type="EMBL" id="OX597819">
    <property type="protein sequence ID" value="CAI9724104.1"/>
    <property type="molecule type" value="Genomic_DNA"/>
</dbReference>
<sequence length="456" mass="49963">MAAHFQLAASILTNREILDLLCILSNDEELSVTINESMKGAALTGITTLVGGLFFGPPGLAIGGAVGGLAASGMAKNFKPVSQIICEMSEEKKELLCSKVKYALVNAAIPYGPNLLRYVQSHPCVSEELINIMRTFVTSELGKDSFHASILKNREILDLLCILSNDKEIFVTINESMKGAALTGITAFVGGLFLGPPGLAIGGAVGGLAASGMAKNFKPVSQIICEMSEEKKELLCSKVKHALVNAAIQFGPNLLRNVQSHPSVHKELINIMRTFVTSELDDQTFEMTDKFLYFAFASNLLKERLGINNKTAVFKAVAKLENYQLKFAYQSSRWCGHVATIVESKGDVVWGVVYEMSISERDSLDKQEGVDRNIYHATDIKVKDPNDVIYECRTYLLLKKDFGKPSPQYKDIIVRGALANGLPSDYVEFLKSIPDNGYKNKVPLYNKILTSLEDSK</sequence>
<comment type="similarity">
    <text evidence="1">Belongs to the C19orf12 family.</text>
</comment>
<name>A0AA36AY04_OCTVU</name>
<evidence type="ECO:0000256" key="1">
    <source>
        <dbReference type="ARBA" id="ARBA00029457"/>
    </source>
</evidence>
<dbReference type="InterPro" id="IPR033369">
    <property type="entry name" value="C19orf12"/>
</dbReference>
<dbReference type="Gene3D" id="3.10.490.10">
    <property type="entry name" value="Gamma-glutamyl cyclotransferase-like"/>
    <property type="match status" value="1"/>
</dbReference>
<dbReference type="InterPro" id="IPR013024">
    <property type="entry name" value="GGCT-like"/>
</dbReference>
<reference evidence="2" key="1">
    <citation type="submission" date="2023-08" db="EMBL/GenBank/DDBJ databases">
        <authorList>
            <person name="Alioto T."/>
            <person name="Alioto T."/>
            <person name="Gomez Garrido J."/>
        </authorList>
    </citation>
    <scope>NUCLEOTIDE SEQUENCE</scope>
</reference>
<dbReference type="SUPFAM" id="SSF110857">
    <property type="entry name" value="Gamma-glutamyl cyclotransferase-like"/>
    <property type="match status" value="1"/>
</dbReference>
<dbReference type="Proteomes" id="UP001162480">
    <property type="component" value="Chromosome 6"/>
</dbReference>
<dbReference type="PANTHER" id="PTHR31493:SF1">
    <property type="entry name" value="PROTEIN C19ORF12"/>
    <property type="match status" value="1"/>
</dbReference>
<dbReference type="Pfam" id="PF20721">
    <property type="entry name" value="C19orf12"/>
    <property type="match status" value="2"/>
</dbReference>
<dbReference type="PANTHER" id="PTHR31493">
    <property type="entry name" value="NAZO FAMILY MEMBER"/>
    <property type="match status" value="1"/>
</dbReference>
<accession>A0AA36AY04</accession>
<keyword evidence="3" id="KW-1185">Reference proteome</keyword>
<evidence type="ECO:0000313" key="2">
    <source>
        <dbReference type="EMBL" id="CAI9724104.1"/>
    </source>
</evidence>
<evidence type="ECO:0008006" key="4">
    <source>
        <dbReference type="Google" id="ProtNLM"/>
    </source>
</evidence>
<organism evidence="2 3">
    <name type="scientific">Octopus vulgaris</name>
    <name type="common">Common octopus</name>
    <dbReference type="NCBI Taxonomy" id="6645"/>
    <lineage>
        <taxon>Eukaryota</taxon>
        <taxon>Metazoa</taxon>
        <taxon>Spiralia</taxon>
        <taxon>Lophotrochozoa</taxon>
        <taxon>Mollusca</taxon>
        <taxon>Cephalopoda</taxon>
        <taxon>Coleoidea</taxon>
        <taxon>Octopodiformes</taxon>
        <taxon>Octopoda</taxon>
        <taxon>Incirrata</taxon>
        <taxon>Octopodidae</taxon>
        <taxon>Octopus</taxon>
    </lineage>
</organism>
<proteinExistence type="inferred from homology"/>
<dbReference type="CDD" id="cd06661">
    <property type="entry name" value="GGCT_like"/>
    <property type="match status" value="1"/>
</dbReference>
<protein>
    <recommendedName>
        <fullName evidence="4">Gamma-glutamylcyclotransferase</fullName>
    </recommendedName>
</protein>
<dbReference type="AlphaFoldDB" id="A0AA36AY04"/>
<dbReference type="Pfam" id="PF13772">
    <property type="entry name" value="AIG2_2"/>
    <property type="match status" value="1"/>
</dbReference>
<evidence type="ECO:0000313" key="3">
    <source>
        <dbReference type="Proteomes" id="UP001162480"/>
    </source>
</evidence>
<dbReference type="InterPro" id="IPR036568">
    <property type="entry name" value="GGCT-like_sf"/>
</dbReference>
<gene>
    <name evidence="2" type="ORF">OCTVUL_1B027314</name>
</gene>